<keyword evidence="2" id="KW-0342">GTP-binding</keyword>
<evidence type="ECO:0000313" key="6">
    <source>
        <dbReference type="EMBL" id="PPR05458.1"/>
    </source>
</evidence>
<dbReference type="GO" id="GO:0005886">
    <property type="term" value="C:plasma membrane"/>
    <property type="evidence" value="ECO:0007669"/>
    <property type="project" value="TreeGrafter"/>
</dbReference>
<dbReference type="SMART" id="SM00302">
    <property type="entry name" value="GED"/>
    <property type="match status" value="1"/>
</dbReference>
<feature type="domain" description="GED" evidence="4">
    <location>
        <begin position="1554"/>
        <end position="1647"/>
    </location>
</feature>
<dbReference type="InterPro" id="IPR000375">
    <property type="entry name" value="Dynamin_stalk"/>
</dbReference>
<evidence type="ECO:0000256" key="2">
    <source>
        <dbReference type="ARBA" id="ARBA00023134"/>
    </source>
</evidence>
<feature type="compositionally biased region" description="Low complexity" evidence="3">
    <location>
        <begin position="658"/>
        <end position="680"/>
    </location>
</feature>
<dbReference type="Gene3D" id="1.20.120.1240">
    <property type="entry name" value="Dynamin, middle domain"/>
    <property type="match status" value="2"/>
</dbReference>
<dbReference type="EMBL" id="NHTK01000807">
    <property type="protein sequence ID" value="PPR05458.1"/>
    <property type="molecule type" value="Genomic_DNA"/>
</dbReference>
<dbReference type="OrthoDB" id="5061070at2759"/>
<dbReference type="GO" id="GO:0005737">
    <property type="term" value="C:cytoplasm"/>
    <property type="evidence" value="ECO:0007669"/>
    <property type="project" value="TreeGrafter"/>
</dbReference>
<dbReference type="Pfam" id="PF02212">
    <property type="entry name" value="GED"/>
    <property type="match status" value="1"/>
</dbReference>
<evidence type="ECO:0000256" key="3">
    <source>
        <dbReference type="SAM" id="MobiDB-lite"/>
    </source>
</evidence>
<name>A0A409YR18_9AGAR</name>
<dbReference type="PANTHER" id="PTHR11566">
    <property type="entry name" value="DYNAMIN"/>
    <property type="match status" value="1"/>
</dbReference>
<dbReference type="CDD" id="cd08771">
    <property type="entry name" value="DLP_1"/>
    <property type="match status" value="2"/>
</dbReference>
<dbReference type="InterPro" id="IPR003130">
    <property type="entry name" value="GED"/>
</dbReference>
<dbReference type="PROSITE" id="PS51718">
    <property type="entry name" value="G_DYNAMIN_2"/>
    <property type="match status" value="2"/>
</dbReference>
<dbReference type="SMART" id="SM00053">
    <property type="entry name" value="DYNc"/>
    <property type="match status" value="2"/>
</dbReference>
<dbReference type="GO" id="GO:0031623">
    <property type="term" value="P:receptor internalization"/>
    <property type="evidence" value="ECO:0007669"/>
    <property type="project" value="TreeGrafter"/>
</dbReference>
<feature type="compositionally biased region" description="Low complexity" evidence="3">
    <location>
        <begin position="686"/>
        <end position="698"/>
    </location>
</feature>
<gene>
    <name evidence="6" type="ORF">CVT24_008227</name>
</gene>
<dbReference type="Proteomes" id="UP000284842">
    <property type="component" value="Unassembled WGS sequence"/>
</dbReference>
<feature type="domain" description="GED" evidence="4">
    <location>
        <begin position="777"/>
        <end position="890"/>
    </location>
</feature>
<dbReference type="GO" id="GO:0003924">
    <property type="term" value="F:GTPase activity"/>
    <property type="evidence" value="ECO:0007669"/>
    <property type="project" value="InterPro"/>
</dbReference>
<dbReference type="PRINTS" id="PR00195">
    <property type="entry name" value="DYNAMIN"/>
</dbReference>
<reference evidence="6 7" key="1">
    <citation type="journal article" date="2018" name="Evol. Lett.">
        <title>Horizontal gene cluster transfer increased hallucinogenic mushroom diversity.</title>
        <authorList>
            <person name="Reynolds H.T."/>
            <person name="Vijayakumar V."/>
            <person name="Gluck-Thaler E."/>
            <person name="Korotkin H.B."/>
            <person name="Matheny P.B."/>
            <person name="Slot J.C."/>
        </authorList>
    </citation>
    <scope>NUCLEOTIDE SEQUENCE [LARGE SCALE GENOMIC DNA]</scope>
    <source>
        <strain evidence="6 7">2629</strain>
    </source>
</reference>
<dbReference type="InterPro" id="IPR001401">
    <property type="entry name" value="Dynamin_GTPase"/>
</dbReference>
<evidence type="ECO:0000259" key="4">
    <source>
        <dbReference type="PROSITE" id="PS51388"/>
    </source>
</evidence>
<feature type="domain" description="Dynamin-type G" evidence="5">
    <location>
        <begin position="52"/>
        <end position="359"/>
    </location>
</feature>
<dbReference type="GO" id="GO:0005874">
    <property type="term" value="C:microtubule"/>
    <property type="evidence" value="ECO:0007669"/>
    <property type="project" value="TreeGrafter"/>
</dbReference>
<evidence type="ECO:0000256" key="1">
    <source>
        <dbReference type="ARBA" id="ARBA00022741"/>
    </source>
</evidence>
<dbReference type="PANTHER" id="PTHR11566:SF131">
    <property type="entry name" value="GTPASE, PUTATIVE (AFU_ORTHOLOGUE AFUA_6G07630)-RELATED"/>
    <property type="match status" value="1"/>
</dbReference>
<feature type="region of interest" description="Disordered" evidence="3">
    <location>
        <begin position="1492"/>
        <end position="1549"/>
    </location>
</feature>
<dbReference type="InterPro" id="IPR022812">
    <property type="entry name" value="Dynamin"/>
</dbReference>
<dbReference type="GO" id="GO:0005525">
    <property type="term" value="F:GTP binding"/>
    <property type="evidence" value="ECO:0007669"/>
    <property type="project" value="InterPro"/>
</dbReference>
<protein>
    <recommendedName>
        <fullName evidence="8">GED domain-containing protein</fullName>
    </recommendedName>
</protein>
<dbReference type="STRING" id="181874.A0A409YR18"/>
<feature type="region of interest" description="Disordered" evidence="3">
    <location>
        <begin position="469"/>
        <end position="509"/>
    </location>
</feature>
<feature type="domain" description="Dynamin-type G" evidence="5">
    <location>
        <begin position="888"/>
        <end position="1199"/>
    </location>
</feature>
<feature type="compositionally biased region" description="Polar residues" evidence="3">
    <location>
        <begin position="1337"/>
        <end position="1346"/>
    </location>
</feature>
<accession>A0A409YR18</accession>
<keyword evidence="7" id="KW-1185">Reference proteome</keyword>
<proteinExistence type="predicted"/>
<evidence type="ECO:0008006" key="8">
    <source>
        <dbReference type="Google" id="ProtNLM"/>
    </source>
</evidence>
<dbReference type="GO" id="GO:0008017">
    <property type="term" value="F:microtubule binding"/>
    <property type="evidence" value="ECO:0007669"/>
    <property type="project" value="TreeGrafter"/>
</dbReference>
<evidence type="ECO:0000313" key="7">
    <source>
        <dbReference type="Proteomes" id="UP000284842"/>
    </source>
</evidence>
<dbReference type="Gene3D" id="3.40.50.300">
    <property type="entry name" value="P-loop containing nucleotide triphosphate hydrolases"/>
    <property type="match status" value="2"/>
</dbReference>
<evidence type="ECO:0000259" key="5">
    <source>
        <dbReference type="PROSITE" id="PS51718"/>
    </source>
</evidence>
<dbReference type="Pfam" id="PF01031">
    <property type="entry name" value="Dynamin_M"/>
    <property type="match status" value="4"/>
</dbReference>
<organism evidence="6 7">
    <name type="scientific">Panaeolus cyanescens</name>
    <dbReference type="NCBI Taxonomy" id="181874"/>
    <lineage>
        <taxon>Eukaryota</taxon>
        <taxon>Fungi</taxon>
        <taxon>Dikarya</taxon>
        <taxon>Basidiomycota</taxon>
        <taxon>Agaricomycotina</taxon>
        <taxon>Agaricomycetes</taxon>
        <taxon>Agaricomycetidae</taxon>
        <taxon>Agaricales</taxon>
        <taxon>Agaricineae</taxon>
        <taxon>Galeropsidaceae</taxon>
        <taxon>Panaeolus</taxon>
    </lineage>
</organism>
<feature type="region of interest" description="Disordered" evidence="3">
    <location>
        <begin position="656"/>
        <end position="680"/>
    </location>
</feature>
<feature type="region of interest" description="Disordered" evidence="3">
    <location>
        <begin position="686"/>
        <end position="705"/>
    </location>
</feature>
<dbReference type="InterPro" id="IPR045063">
    <property type="entry name" value="Dynamin_N"/>
</dbReference>
<dbReference type="SUPFAM" id="SSF52540">
    <property type="entry name" value="P-loop containing nucleoside triphosphate hydrolases"/>
    <property type="match status" value="2"/>
</dbReference>
<dbReference type="Pfam" id="PF00350">
    <property type="entry name" value="Dynamin_N"/>
    <property type="match status" value="2"/>
</dbReference>
<feature type="region of interest" description="Disordered" evidence="3">
    <location>
        <begin position="1310"/>
        <end position="1355"/>
    </location>
</feature>
<dbReference type="InterPro" id="IPR030381">
    <property type="entry name" value="G_DYNAMIN_dom"/>
</dbReference>
<dbReference type="InParanoid" id="A0A409YR18"/>
<dbReference type="InterPro" id="IPR020850">
    <property type="entry name" value="GED_dom"/>
</dbReference>
<dbReference type="FunFam" id="3.40.50.300:FF:001977">
    <property type="entry name" value="Dynamin GTPase, putative"/>
    <property type="match status" value="2"/>
</dbReference>
<comment type="caution">
    <text evidence="6">The sequence shown here is derived from an EMBL/GenBank/DDBJ whole genome shotgun (WGS) entry which is preliminary data.</text>
</comment>
<feature type="compositionally biased region" description="Low complexity" evidence="3">
    <location>
        <begin position="1537"/>
        <end position="1548"/>
    </location>
</feature>
<feature type="compositionally biased region" description="Gly residues" evidence="3">
    <location>
        <begin position="1316"/>
        <end position="1329"/>
    </location>
</feature>
<sequence length="1647" mass="183073">MSSTPASDASFEAVDSSTVKGGVGLSNPHLGQGRRRMLDLVNKLHSTGVQVDIDLPQIAVIGAQSAGKSSLIESISGITLPRASGTCTRCPTECRLSHSNGPWQCVVSLRFTTDSRGQPLGQARNQPFGDIIYDKSNVEERIRRAQRAILNPSRPAKEFLEGPESESNVSEQTFSTNCVSLQISGPDVADLSFCDLPGLIASVSSNGSNADIELVRRLITNYIKKPSCIILLTVACETDFENQGAHHLAKEYDPYGKRTIGVLTKPDRIPTGEEDNWIPYIRNEKEPLDNNWFCVKQPSSDELKTIKGWAAARKQEDDWFSSTSPWCELDGVYQKYLRTRNLVERLSSVLSDLISKRLPEIQEELDNAIIRTQGLIAKLPREPASDPRSAICTLLHEFTNDLARHVEGVPDDPDSDDASGFGLIQTIRPSQERFRLAIRQTAPNFRPFEKKHAASRHLEKASFLESEEGFKVDGEASDDEGGRSGTQTPSDESRASSTTTFKSSSKRKRNTGGDKIYIDEVMDRALKARTRELPGHYPWVVQKTFIENIMKEWEAPALELCDSVFETLDFHIRKLISRHFSEFGQGYLEQRVRAIMNSHLKQCLENCQKQVGWLLKLESRPFSLNTHYLEAYRTKFITYYRAAREKYEQGDLIGKLKPQAPSASQPPSSSTPFSFATPPASAAATTTTATPLFPTSTQAPTTNIFAKPAPTTTPAPILSGFASIISQAAPPQPHAFTALSSAASVAKALAGLAELGFQGIKAEDLLRLIPADPMEPALNIMADVRAYFQVAYKRFADTVPLAIDVELVQGAEQGILLKLYSGLGINGDDGQRSITHYTMFPTIPTFMSGRQHNVGVGLSNPQLPKADARRQLLDVVNNMRSIGSAQRDIDLPQIAVIGAQSSGKSSLIESISGITLPRASGTCTRCPTECRLSRRDSRWQCIVSLRFTTDARGQPLEQVKSQPFGDVIYNKSEVEDRIRRAQKAILNPSKPAERYLRADAYPFGDLHGRSELTFSRNCVSLQISGPDVADLSFCDLPGLIASVSSDGNRGDVELVRDLVTSYIMKPSCIILLTVACETDFENQGAHHLAKEYDPEGKRTIGVLTKPDRIPLGEADRWISFIRNEREALENNWYCVKQPASSESSGVKTWEDARKIEDIFFSTNSPWCELDPMYQRFLRTRNLVERLSKILSDLISKRIPEIREEVVKIIRQTKDEIASLPREPPGGPLKTIYTLVNDFANDLARHVKGVPDDPDSDSLGLIQSIKPVHEKFRRAIRETAPKFRPFERRHVGTKHLGKASFLVEEEGDDIDADVGEEGTGSLGSPEGRGGQVPHLTTGAPSHSPESSNTRKRKHSQITGDKIYIDDVLKRGNRACTRELTGRFPFEVDEALIKSFIKQWQEPALQSCDSVRKRVEEHVNSLIAKHFSEFGGLKTRVQSLTDSHIERCVQSCEQQIKLCLNYEMQPFTVSGALLENYRQKFLAHYRSSREQIDLVSDDDTPYRPKASGSRETNRNSRVPPTPVTPPNHGSRNIHDVFGASSSSPSAKTSTDPMESVLDIMAAVRAYFQVAYRRFADYIPMGIDFTLVKGVERGLRDELINGLGIEGPDGNQILQSLASEDPDITRRRRELMDKLKRLEAAKEELSKIDF</sequence>
<dbReference type="InterPro" id="IPR027417">
    <property type="entry name" value="P-loop_NTPase"/>
</dbReference>
<dbReference type="PROSITE" id="PS51388">
    <property type="entry name" value="GED"/>
    <property type="match status" value="2"/>
</dbReference>
<keyword evidence="1" id="KW-0547">Nucleotide-binding</keyword>